<evidence type="ECO:0000313" key="2">
    <source>
        <dbReference type="EMBL" id="MDO6962699.1"/>
    </source>
</evidence>
<dbReference type="SUPFAM" id="SSF52540">
    <property type="entry name" value="P-loop containing nucleoside triphosphate hydrolases"/>
    <property type="match status" value="1"/>
</dbReference>
<comment type="caution">
    <text evidence="2">The sequence shown here is derived from an EMBL/GenBank/DDBJ whole genome shotgun (WGS) entry which is preliminary data.</text>
</comment>
<sequence>MGAQKAATSWLFVNLQRHHQIWMPPVKELHFFNHLFVPENRSWTGYHMRQGAANALKHHVKNSENIDFQFVRYLARMMEDTFTEEWYRATFDRPGARGKVLGDITPEYSTLPEEGIDYVRRLLGTPKIIYIIRDPVGRALSQLRMNLSRHPQDNMQEADWREAAQNWDILNRGDYKSYIPRWKSRFAEADMLFLPYGDVASDPVGVLKRVQEFLGLEPFKSFERTDEKVHKTKSVSVPAYVPSLYSEIFADQVKFIEKEFGTDFLARTK</sequence>
<accession>A0ABT8YGC2</accession>
<keyword evidence="3" id="KW-1185">Reference proteome</keyword>
<proteinExistence type="predicted"/>
<dbReference type="PANTHER" id="PTHR10605">
    <property type="entry name" value="HEPARAN SULFATE SULFOTRANSFERASE"/>
    <property type="match status" value="1"/>
</dbReference>
<dbReference type="Gene3D" id="3.40.50.300">
    <property type="entry name" value="P-loop containing nucleotide triphosphate hydrolases"/>
    <property type="match status" value="1"/>
</dbReference>
<dbReference type="PANTHER" id="PTHR10605:SF56">
    <property type="entry name" value="BIFUNCTIONAL HEPARAN SULFATE N-DEACETYLASE_N-SULFOTRANSFERASE"/>
    <property type="match status" value="1"/>
</dbReference>
<dbReference type="RefSeq" id="WP_304374755.1">
    <property type="nucleotide sequence ID" value="NZ_JAUOZU010000001.1"/>
</dbReference>
<dbReference type="Pfam" id="PF13469">
    <property type="entry name" value="Sulfotransfer_3"/>
    <property type="match status" value="1"/>
</dbReference>
<dbReference type="InterPro" id="IPR037359">
    <property type="entry name" value="NST/OST"/>
</dbReference>
<organism evidence="2 3">
    <name type="scientific">Rhizobium alvei</name>
    <dbReference type="NCBI Taxonomy" id="1132659"/>
    <lineage>
        <taxon>Bacteria</taxon>
        <taxon>Pseudomonadati</taxon>
        <taxon>Pseudomonadota</taxon>
        <taxon>Alphaproteobacteria</taxon>
        <taxon>Hyphomicrobiales</taxon>
        <taxon>Rhizobiaceae</taxon>
        <taxon>Rhizobium/Agrobacterium group</taxon>
        <taxon>Rhizobium</taxon>
    </lineage>
</organism>
<protein>
    <submittedName>
        <fullName evidence="2">Sulfotransferase</fullName>
        <ecNumber evidence="2">2.8.2.-</ecNumber>
    </submittedName>
</protein>
<dbReference type="EC" id="2.8.2.-" evidence="2"/>
<dbReference type="GO" id="GO:0016740">
    <property type="term" value="F:transferase activity"/>
    <property type="evidence" value="ECO:0007669"/>
    <property type="project" value="UniProtKB-KW"/>
</dbReference>
<reference evidence="2" key="2">
    <citation type="submission" date="2023-07" db="EMBL/GenBank/DDBJ databases">
        <authorList>
            <person name="Shen H."/>
        </authorList>
    </citation>
    <scope>NUCLEOTIDE SEQUENCE</scope>
    <source>
        <strain evidence="2">TNR-22</strain>
    </source>
</reference>
<dbReference type="EMBL" id="JAUOZU010000001">
    <property type="protein sequence ID" value="MDO6962699.1"/>
    <property type="molecule type" value="Genomic_DNA"/>
</dbReference>
<name>A0ABT8YGC2_9HYPH</name>
<dbReference type="Proteomes" id="UP001174932">
    <property type="component" value="Unassembled WGS sequence"/>
</dbReference>
<reference evidence="2" key="1">
    <citation type="journal article" date="2015" name="Int. J. Syst. Evol. Microbiol.">
        <title>Rhizobium alvei sp. nov., isolated from a freshwater river.</title>
        <authorList>
            <person name="Sheu S.Y."/>
            <person name="Huang H.W."/>
            <person name="Young C.C."/>
            <person name="Chen W.M."/>
        </authorList>
    </citation>
    <scope>NUCLEOTIDE SEQUENCE</scope>
    <source>
        <strain evidence="2">TNR-22</strain>
    </source>
</reference>
<evidence type="ECO:0000256" key="1">
    <source>
        <dbReference type="ARBA" id="ARBA00022679"/>
    </source>
</evidence>
<dbReference type="InterPro" id="IPR027417">
    <property type="entry name" value="P-loop_NTPase"/>
</dbReference>
<gene>
    <name evidence="2" type="ORF">Q4481_01950</name>
</gene>
<evidence type="ECO:0000313" key="3">
    <source>
        <dbReference type="Proteomes" id="UP001174932"/>
    </source>
</evidence>
<keyword evidence="1 2" id="KW-0808">Transferase</keyword>